<dbReference type="GO" id="GO:0047570">
    <property type="term" value="F:3-oxoadipate enol-lactonase activity"/>
    <property type="evidence" value="ECO:0007669"/>
    <property type="project" value="UniProtKB-EC"/>
</dbReference>
<feature type="domain" description="Carboxymuconolactone decarboxylase-like" evidence="2">
    <location>
        <begin position="300"/>
        <end position="380"/>
    </location>
</feature>
<evidence type="ECO:0000313" key="3">
    <source>
        <dbReference type="EMBL" id="MCB8881530.1"/>
    </source>
</evidence>
<name>A0A963Z2G1_9PROT</name>
<dbReference type="InterPro" id="IPR029032">
    <property type="entry name" value="AhpD-like"/>
</dbReference>
<dbReference type="Pfam" id="PF02627">
    <property type="entry name" value="CMD"/>
    <property type="match status" value="1"/>
</dbReference>
<dbReference type="EMBL" id="JAESVA010000004">
    <property type="protein sequence ID" value="MCB8881530.1"/>
    <property type="molecule type" value="Genomic_DNA"/>
</dbReference>
<accession>A0A963Z2G1</accession>
<dbReference type="PANTHER" id="PTHR33570:SF2">
    <property type="entry name" value="CARBOXYMUCONOLACTONE DECARBOXYLASE-LIKE DOMAIN-CONTAINING PROTEIN"/>
    <property type="match status" value="1"/>
</dbReference>
<dbReference type="InterPro" id="IPR026968">
    <property type="entry name" value="PcaD/CatD"/>
</dbReference>
<protein>
    <submittedName>
        <fullName evidence="3">3-oxoadipate enol-lactonase</fullName>
        <ecNumber evidence="3">3.1.1.24</ecNumber>
    </submittedName>
</protein>
<organism evidence="3 4">
    <name type="scientific">Acidisoma cellulosilyticum</name>
    <dbReference type="NCBI Taxonomy" id="2802395"/>
    <lineage>
        <taxon>Bacteria</taxon>
        <taxon>Pseudomonadati</taxon>
        <taxon>Pseudomonadota</taxon>
        <taxon>Alphaproteobacteria</taxon>
        <taxon>Acetobacterales</taxon>
        <taxon>Acidocellaceae</taxon>
        <taxon>Acidisoma</taxon>
    </lineage>
</organism>
<dbReference type="InterPro" id="IPR000073">
    <property type="entry name" value="AB_hydrolase_1"/>
</dbReference>
<gene>
    <name evidence="3" type="primary">pcaD</name>
    <name evidence="3" type="ORF">ACELLULO517_14865</name>
</gene>
<evidence type="ECO:0000259" key="2">
    <source>
        <dbReference type="Pfam" id="PF02627"/>
    </source>
</evidence>
<dbReference type="SUPFAM" id="SSF53474">
    <property type="entry name" value="alpha/beta-Hydrolases"/>
    <property type="match status" value="1"/>
</dbReference>
<dbReference type="PRINTS" id="PR00111">
    <property type="entry name" value="ABHYDROLASE"/>
</dbReference>
<dbReference type="EC" id="3.1.1.24" evidence="3"/>
<dbReference type="Proteomes" id="UP000721844">
    <property type="component" value="Unassembled WGS sequence"/>
</dbReference>
<dbReference type="NCBIfam" id="TIGR02427">
    <property type="entry name" value="protocat_pcaD"/>
    <property type="match status" value="1"/>
</dbReference>
<dbReference type="PANTHER" id="PTHR33570">
    <property type="entry name" value="4-CARBOXYMUCONOLACTONE DECARBOXYLASE FAMILY PROTEIN"/>
    <property type="match status" value="1"/>
</dbReference>
<dbReference type="Gene3D" id="3.40.50.1820">
    <property type="entry name" value="alpha/beta hydrolase"/>
    <property type="match status" value="1"/>
</dbReference>
<dbReference type="Gene3D" id="1.20.1290.10">
    <property type="entry name" value="AhpD-like"/>
    <property type="match status" value="1"/>
</dbReference>
<dbReference type="RefSeq" id="WP_227308195.1">
    <property type="nucleotide sequence ID" value="NZ_JAESVA010000004.1"/>
</dbReference>
<keyword evidence="3" id="KW-0378">Hydrolase</keyword>
<dbReference type="InterPro" id="IPR052512">
    <property type="entry name" value="4CMD/NDH-1_regulator"/>
</dbReference>
<dbReference type="SUPFAM" id="SSF69118">
    <property type="entry name" value="AhpD-like"/>
    <property type="match status" value="1"/>
</dbReference>
<sequence>MPFTQRDGTRIYWKLEGQKDHPPLVLLNSIGTDMSLWEPTLALLRPHFRLLRIDMRGHGASDAPGGDYRLAQLADDVAAVMSDAGIARAAIAGVSLGGMVAMEIALAHPERVSALVLICTSARMDRAAWQSRIDTLRQDGTGAIATMAVSRFLTPRFADRHPEIAESLRQSITAQSDDGYAGCAAAIRDMALIERIVSIAVPVLVVTGNSDIATPLTGHGDVLLACIPRSHHIALESAHLPPIEAPGALAASMRRFLAPRPDHDAAADALFDAGLANRRRILGNAWVDKSLAARTPFNADFQAMITRIAWHEIWGRPGLEDRTRRLLVLAFTASLGRWEEFELHVRAGLSQGGFTQDELKELLMQAAIYAGVPVANTGFAKAGRIIAELEDGSGTDRPD</sequence>
<proteinExistence type="predicted"/>
<evidence type="ECO:0000259" key="1">
    <source>
        <dbReference type="Pfam" id="PF00561"/>
    </source>
</evidence>
<dbReference type="GO" id="GO:0051920">
    <property type="term" value="F:peroxiredoxin activity"/>
    <property type="evidence" value="ECO:0007669"/>
    <property type="project" value="InterPro"/>
</dbReference>
<feature type="domain" description="AB hydrolase-1" evidence="1">
    <location>
        <begin position="22"/>
        <end position="245"/>
    </location>
</feature>
<dbReference type="Pfam" id="PF00561">
    <property type="entry name" value="Abhydrolase_1"/>
    <property type="match status" value="1"/>
</dbReference>
<dbReference type="AlphaFoldDB" id="A0A963Z2G1"/>
<reference evidence="3 4" key="1">
    <citation type="journal article" date="2021" name="Microorganisms">
        <title>Acidisoma silvae sp. nov. and Acidisomacellulosilytica sp. nov., Two Acidophilic Bacteria Isolated from Decaying Wood, Hydrolyzing Cellulose and Producing Poly-3-hydroxybutyrate.</title>
        <authorList>
            <person name="Mieszkin S."/>
            <person name="Pouder E."/>
            <person name="Uroz S."/>
            <person name="Simon-Colin C."/>
            <person name="Alain K."/>
        </authorList>
    </citation>
    <scope>NUCLEOTIDE SEQUENCE [LARGE SCALE GENOMIC DNA]</scope>
    <source>
        <strain evidence="3 4">HW T5.17</strain>
    </source>
</reference>
<dbReference type="InterPro" id="IPR029058">
    <property type="entry name" value="AB_hydrolase_fold"/>
</dbReference>
<keyword evidence="4" id="KW-1185">Reference proteome</keyword>
<evidence type="ECO:0000313" key="4">
    <source>
        <dbReference type="Proteomes" id="UP000721844"/>
    </source>
</evidence>
<dbReference type="InterPro" id="IPR003779">
    <property type="entry name" value="CMD-like"/>
</dbReference>
<dbReference type="GO" id="GO:0042952">
    <property type="term" value="P:beta-ketoadipate pathway"/>
    <property type="evidence" value="ECO:0007669"/>
    <property type="project" value="InterPro"/>
</dbReference>
<comment type="caution">
    <text evidence="3">The sequence shown here is derived from an EMBL/GenBank/DDBJ whole genome shotgun (WGS) entry which is preliminary data.</text>
</comment>